<dbReference type="InterPro" id="IPR011990">
    <property type="entry name" value="TPR-like_helical_dom_sf"/>
</dbReference>
<dbReference type="InterPro" id="IPR052048">
    <property type="entry name" value="ST_Response_Regulator"/>
</dbReference>
<organism evidence="5 6">
    <name type="scientific">Permianibacter aggregans</name>
    <dbReference type="NCBI Taxonomy" id="1510150"/>
    <lineage>
        <taxon>Bacteria</taxon>
        <taxon>Pseudomonadati</taxon>
        <taxon>Pseudomonadota</taxon>
        <taxon>Gammaproteobacteria</taxon>
        <taxon>Pseudomonadales</taxon>
        <taxon>Pseudomonadaceae</taxon>
        <taxon>Permianibacter</taxon>
    </lineage>
</organism>
<feature type="modified residue" description="4-aspartylphosphate" evidence="1">
    <location>
        <position position="94"/>
    </location>
</feature>
<evidence type="ECO:0000256" key="1">
    <source>
        <dbReference type="PROSITE-ProRule" id="PRU00169"/>
    </source>
</evidence>
<dbReference type="SMART" id="SM00448">
    <property type="entry name" value="REC"/>
    <property type="match status" value="1"/>
</dbReference>
<keyword evidence="2" id="KW-0802">TPR repeat</keyword>
<evidence type="ECO:0000313" key="5">
    <source>
        <dbReference type="EMBL" id="TDQ51200.1"/>
    </source>
</evidence>
<gene>
    <name evidence="5" type="ORF">EV696_101170</name>
</gene>
<dbReference type="Pfam" id="PF00072">
    <property type="entry name" value="Response_reg"/>
    <property type="match status" value="1"/>
</dbReference>
<keyword evidence="6" id="KW-1185">Reference proteome</keyword>
<dbReference type="PROSITE" id="PS50005">
    <property type="entry name" value="TPR"/>
    <property type="match status" value="1"/>
</dbReference>
<name>A0A4R6UV42_9GAMM</name>
<dbReference type="CDD" id="cd17589">
    <property type="entry name" value="REC_TPR"/>
    <property type="match status" value="1"/>
</dbReference>
<dbReference type="InterPro" id="IPR019734">
    <property type="entry name" value="TPR_rpt"/>
</dbReference>
<feature type="coiled-coil region" evidence="3">
    <location>
        <begin position="152"/>
        <end position="179"/>
    </location>
</feature>
<dbReference type="AlphaFoldDB" id="A0A4R6UV42"/>
<dbReference type="PANTHER" id="PTHR43228:SF1">
    <property type="entry name" value="TWO-COMPONENT RESPONSE REGULATOR ARR22"/>
    <property type="match status" value="1"/>
</dbReference>
<dbReference type="Gene3D" id="3.40.50.2300">
    <property type="match status" value="1"/>
</dbReference>
<dbReference type="Pfam" id="PF13181">
    <property type="entry name" value="TPR_8"/>
    <property type="match status" value="1"/>
</dbReference>
<dbReference type="PROSITE" id="PS50293">
    <property type="entry name" value="TPR_REGION"/>
    <property type="match status" value="1"/>
</dbReference>
<dbReference type="GO" id="GO:0000160">
    <property type="term" value="P:phosphorelay signal transduction system"/>
    <property type="evidence" value="ECO:0007669"/>
    <property type="project" value="InterPro"/>
</dbReference>
<dbReference type="Gene3D" id="1.25.40.10">
    <property type="entry name" value="Tetratricopeptide repeat domain"/>
    <property type="match status" value="2"/>
</dbReference>
<evidence type="ECO:0000256" key="3">
    <source>
        <dbReference type="SAM" id="Coils"/>
    </source>
</evidence>
<dbReference type="InterPro" id="IPR001789">
    <property type="entry name" value="Sig_transdc_resp-reg_receiver"/>
</dbReference>
<reference evidence="5 6" key="1">
    <citation type="submission" date="2019-03" db="EMBL/GenBank/DDBJ databases">
        <title>Genomic Encyclopedia of Type Strains, Phase IV (KMG-IV): sequencing the most valuable type-strain genomes for metagenomic binning, comparative biology and taxonomic classification.</title>
        <authorList>
            <person name="Goeker M."/>
        </authorList>
    </citation>
    <scope>NUCLEOTIDE SEQUENCE [LARGE SCALE GENOMIC DNA]</scope>
    <source>
        <strain evidence="5 6">DSM 103792</strain>
    </source>
</reference>
<accession>A0A4R6UV42</accession>
<protein>
    <submittedName>
        <fullName evidence="5">Tetratricopeptide repeat protein</fullName>
    </submittedName>
</protein>
<dbReference type="SMART" id="SM00028">
    <property type="entry name" value="TPR"/>
    <property type="match status" value="3"/>
</dbReference>
<dbReference type="Pfam" id="PF14559">
    <property type="entry name" value="TPR_19"/>
    <property type="match status" value="1"/>
</dbReference>
<dbReference type="PANTHER" id="PTHR43228">
    <property type="entry name" value="TWO-COMPONENT RESPONSE REGULATOR"/>
    <property type="match status" value="1"/>
</dbReference>
<dbReference type="EMBL" id="SNYM01000001">
    <property type="protein sequence ID" value="TDQ51200.1"/>
    <property type="molecule type" value="Genomic_DNA"/>
</dbReference>
<keyword evidence="1" id="KW-0597">Phosphoprotein</keyword>
<dbReference type="SUPFAM" id="SSF48452">
    <property type="entry name" value="TPR-like"/>
    <property type="match status" value="1"/>
</dbReference>
<evidence type="ECO:0000256" key="2">
    <source>
        <dbReference type="PROSITE-ProRule" id="PRU00339"/>
    </source>
</evidence>
<evidence type="ECO:0000259" key="4">
    <source>
        <dbReference type="PROSITE" id="PS50110"/>
    </source>
</evidence>
<dbReference type="Proteomes" id="UP000295375">
    <property type="component" value="Unassembled WGS sequence"/>
</dbReference>
<evidence type="ECO:0000313" key="6">
    <source>
        <dbReference type="Proteomes" id="UP000295375"/>
    </source>
</evidence>
<proteinExistence type="predicted"/>
<sequence length="579" mass="64452">MWISGALPGHLARTQQKFHDYLYLGLIWTDQPCGTIVYTYSDKSFLIIDDFGEFRRSVKTMCQQLGAVDIDQAATGQEAVNQCLNKKYDIILSDYNLGDGKDGQQILEELIHRRLLKPSAIFVMVTAENSTAMVMGALEYQPDAYLTKPFNKVALKTRLDKLMEKKQAMQAINNALEAGKHSLVLKLCDQEVAANSRYALSALRIKAELLEERGELTAAYTLYSTLCKERPLSWAIAGAARILIKQGNPRAARDLLESATKELPTFLDAQDLLADAMLQLGDSQNAQNVLQEAVKRSPKAVLRQRKLGEVALKNEDYPVATRAFKQTVSQGRHSVFKQSDPYLKLAHCLTRSLGGSPVEDKRTSDEFHRVLNELETDYKGDQEIAMRSLLAQAELHKTQNRPDDAASAAKGAAKLLAGLDRALPPDTAIDVAEKFVALGDADSAKQVLDACALLHGDDENLKKQRQEILGKAVKADEANDRAVELNNAGAKFFEKGDHENALRNFRKAIELAPQNISIVLNMAQTLLDIFQANPAEKDLLNECLRCLERIRHISPEDKRYARFQALLRQTQQLKAEHGA</sequence>
<feature type="domain" description="Response regulatory" evidence="4">
    <location>
        <begin position="44"/>
        <end position="163"/>
    </location>
</feature>
<comment type="caution">
    <text evidence="5">The sequence shown here is derived from an EMBL/GenBank/DDBJ whole genome shotgun (WGS) entry which is preliminary data.</text>
</comment>
<dbReference type="InterPro" id="IPR011006">
    <property type="entry name" value="CheY-like_superfamily"/>
</dbReference>
<dbReference type="SUPFAM" id="SSF52172">
    <property type="entry name" value="CheY-like"/>
    <property type="match status" value="1"/>
</dbReference>
<keyword evidence="3" id="KW-0175">Coiled coil</keyword>
<feature type="repeat" description="TPR" evidence="2">
    <location>
        <begin position="482"/>
        <end position="515"/>
    </location>
</feature>
<dbReference type="PROSITE" id="PS50110">
    <property type="entry name" value="RESPONSE_REGULATORY"/>
    <property type="match status" value="1"/>
</dbReference>